<protein>
    <submittedName>
        <fullName evidence="1">Uncharacterized protein</fullName>
    </submittedName>
</protein>
<comment type="caution">
    <text evidence="1">The sequence shown here is derived from an EMBL/GenBank/DDBJ whole genome shotgun (WGS) entry which is preliminary data.</text>
</comment>
<sequence length="102" mass="11018">MPPPMYPAPTMVTVEMVEMVIRGNSFVRGRLSDEGASAATPDAAFVKAFRGLVTAILAILLDIDQGWSCDVILPQNRGPRHLMGALPLPVAQVSACACRRRR</sequence>
<organism evidence="1 2">
    <name type="scientific">Brachybacterium conglomeratum</name>
    <dbReference type="NCBI Taxonomy" id="47846"/>
    <lineage>
        <taxon>Bacteria</taxon>
        <taxon>Bacillati</taxon>
        <taxon>Actinomycetota</taxon>
        <taxon>Actinomycetes</taxon>
        <taxon>Micrococcales</taxon>
        <taxon>Dermabacteraceae</taxon>
        <taxon>Brachybacterium</taxon>
    </lineage>
</organism>
<evidence type="ECO:0000313" key="1">
    <source>
        <dbReference type="EMBL" id="GLI29588.1"/>
    </source>
</evidence>
<evidence type="ECO:0000313" key="2">
    <source>
        <dbReference type="Proteomes" id="UP001144451"/>
    </source>
</evidence>
<name>A0ABQ5RCG7_9MICO</name>
<proteinExistence type="predicted"/>
<reference evidence="1" key="1">
    <citation type="submission" date="2022-12" db="EMBL/GenBank/DDBJ databases">
        <title>Reference genome sequencing for broad-spectrum identification of bacterial and archaeal isolates by mass spectrometry.</title>
        <authorList>
            <person name="Sekiguchi Y."/>
            <person name="Tourlousse D.M."/>
        </authorList>
    </citation>
    <scope>NUCLEOTIDE SEQUENCE</scope>
    <source>
        <strain evidence="1">5-2</strain>
    </source>
</reference>
<gene>
    <name evidence="1" type="ORF">BCONGLO52_04290</name>
</gene>
<accession>A0ABQ5RCG7</accession>
<dbReference type="EMBL" id="BSDQ01000001">
    <property type="protein sequence ID" value="GLI29588.1"/>
    <property type="molecule type" value="Genomic_DNA"/>
</dbReference>
<keyword evidence="2" id="KW-1185">Reference proteome</keyword>
<dbReference type="Proteomes" id="UP001144451">
    <property type="component" value="Unassembled WGS sequence"/>
</dbReference>